<dbReference type="InterPro" id="IPR011049">
    <property type="entry name" value="Serralysin-like_metalloprot_C"/>
</dbReference>
<name>A0ABU8XS34_9PROT</name>
<dbReference type="RefSeq" id="WP_418159702.1">
    <property type="nucleotide sequence ID" value="NZ_JBBLZC010000010.1"/>
</dbReference>
<organism evidence="1 2">
    <name type="scientific">Benzoatithermus flavus</name>
    <dbReference type="NCBI Taxonomy" id="3108223"/>
    <lineage>
        <taxon>Bacteria</taxon>
        <taxon>Pseudomonadati</taxon>
        <taxon>Pseudomonadota</taxon>
        <taxon>Alphaproteobacteria</taxon>
        <taxon>Geminicoccales</taxon>
        <taxon>Geminicoccaceae</taxon>
        <taxon>Benzoatithermus</taxon>
    </lineage>
</organism>
<reference evidence="1 2" key="1">
    <citation type="submission" date="2024-01" db="EMBL/GenBank/DDBJ databases">
        <title>Multi-omics insights into the function and evolution of sodium benzoate biodegradation pathways in Benzoatithermus flavus gen. nov., sp. nov. from hot spring.</title>
        <authorList>
            <person name="Hu C.-J."/>
            <person name="Li W.-J."/>
        </authorList>
    </citation>
    <scope>NUCLEOTIDE SEQUENCE [LARGE SCALE GENOMIC DNA]</scope>
    <source>
        <strain evidence="1 2">SYSU G07066</strain>
    </source>
</reference>
<evidence type="ECO:0000313" key="2">
    <source>
        <dbReference type="Proteomes" id="UP001375743"/>
    </source>
</evidence>
<dbReference type="Gene3D" id="2.150.10.10">
    <property type="entry name" value="Serralysin-like metalloprotease, C-terminal"/>
    <property type="match status" value="1"/>
</dbReference>
<accession>A0ABU8XS34</accession>
<protein>
    <submittedName>
        <fullName evidence="1">Uncharacterized protein</fullName>
    </submittedName>
</protein>
<proteinExistence type="predicted"/>
<sequence length="89" mass="9617">MLSADETELGERDLVLDFAEGDRLAIEALSLDSGLAFIGTARFTDDEQVRVAHAGGNTIVQVNLDDDLAPDTAIELVGIHRLTEADFIF</sequence>
<dbReference type="Proteomes" id="UP001375743">
    <property type="component" value="Unassembled WGS sequence"/>
</dbReference>
<gene>
    <name evidence="1" type="ORF">U1T56_11920</name>
</gene>
<keyword evidence="2" id="KW-1185">Reference proteome</keyword>
<comment type="caution">
    <text evidence="1">The sequence shown here is derived from an EMBL/GenBank/DDBJ whole genome shotgun (WGS) entry which is preliminary data.</text>
</comment>
<dbReference type="EMBL" id="JBBLZC010000010">
    <property type="protein sequence ID" value="MEK0083859.1"/>
    <property type="molecule type" value="Genomic_DNA"/>
</dbReference>
<evidence type="ECO:0000313" key="1">
    <source>
        <dbReference type="EMBL" id="MEK0083859.1"/>
    </source>
</evidence>